<dbReference type="Proteomes" id="UP000799764">
    <property type="component" value="Unassembled WGS sequence"/>
</dbReference>
<accession>A0A9P4PVW8</accession>
<reference evidence="1" key="1">
    <citation type="journal article" date="2020" name="Stud. Mycol.">
        <title>101 Dothideomycetes genomes: a test case for predicting lifestyles and emergence of pathogens.</title>
        <authorList>
            <person name="Haridas S."/>
            <person name="Albert R."/>
            <person name="Binder M."/>
            <person name="Bloem J."/>
            <person name="Labutti K."/>
            <person name="Salamov A."/>
            <person name="Andreopoulos B."/>
            <person name="Baker S."/>
            <person name="Barry K."/>
            <person name="Bills G."/>
            <person name="Bluhm B."/>
            <person name="Cannon C."/>
            <person name="Castanera R."/>
            <person name="Culley D."/>
            <person name="Daum C."/>
            <person name="Ezra D."/>
            <person name="Gonzalez J."/>
            <person name="Henrissat B."/>
            <person name="Kuo A."/>
            <person name="Liang C."/>
            <person name="Lipzen A."/>
            <person name="Lutzoni F."/>
            <person name="Magnuson J."/>
            <person name="Mondo S."/>
            <person name="Nolan M."/>
            <person name="Ohm R."/>
            <person name="Pangilinan J."/>
            <person name="Park H.-J."/>
            <person name="Ramirez L."/>
            <person name="Alfaro M."/>
            <person name="Sun H."/>
            <person name="Tritt A."/>
            <person name="Yoshinaga Y."/>
            <person name="Zwiers L.-H."/>
            <person name="Turgeon B."/>
            <person name="Goodwin S."/>
            <person name="Spatafora J."/>
            <person name="Crous P."/>
            <person name="Grigoriev I."/>
        </authorList>
    </citation>
    <scope>NUCLEOTIDE SEQUENCE</scope>
    <source>
        <strain evidence="1">CBS 690.94</strain>
    </source>
</reference>
<evidence type="ECO:0000313" key="1">
    <source>
        <dbReference type="EMBL" id="KAF2451411.1"/>
    </source>
</evidence>
<protein>
    <submittedName>
        <fullName evidence="1">Uncharacterized protein</fullName>
    </submittedName>
</protein>
<dbReference type="EMBL" id="MU001492">
    <property type="protein sequence ID" value="KAF2451411.1"/>
    <property type="molecule type" value="Genomic_DNA"/>
</dbReference>
<proteinExistence type="predicted"/>
<evidence type="ECO:0000313" key="2">
    <source>
        <dbReference type="Proteomes" id="UP000799764"/>
    </source>
</evidence>
<comment type="caution">
    <text evidence="1">The sequence shown here is derived from an EMBL/GenBank/DDBJ whole genome shotgun (WGS) entry which is preliminary data.</text>
</comment>
<name>A0A9P4PVW8_9PLEO</name>
<sequence>MNHNRSTRTHGRYSTHYLIHTHYSHRPYYTNVPFFAADLERWGYRVDAYPYGAESPWLKEHFKKNERIRPFLLWAREVIKQDRQQRDGEGEQRADDDVGSVLKDFIRGLVQFDSPSYHYPNTNAHIHHLKRLGYPTPPSTPAVLTFYNSLLRPLGIQHNAPKPRMVPYPCGRLDCVILEFKADENRMKELLEAAMKFAAEARPGRFGELTDRTPLIDLDEHGTIFVRLYVTVQGEPRGHGDEENAMEELPAYVGEEEGAQGELPPSYDQIVVREPAETSRIQPHSNCK</sequence>
<keyword evidence="2" id="KW-1185">Reference proteome</keyword>
<dbReference type="OrthoDB" id="3774194at2759"/>
<gene>
    <name evidence="1" type="ORF">P171DRAFT_492765</name>
</gene>
<organism evidence="1 2">
    <name type="scientific">Karstenula rhodostoma CBS 690.94</name>
    <dbReference type="NCBI Taxonomy" id="1392251"/>
    <lineage>
        <taxon>Eukaryota</taxon>
        <taxon>Fungi</taxon>
        <taxon>Dikarya</taxon>
        <taxon>Ascomycota</taxon>
        <taxon>Pezizomycotina</taxon>
        <taxon>Dothideomycetes</taxon>
        <taxon>Pleosporomycetidae</taxon>
        <taxon>Pleosporales</taxon>
        <taxon>Massarineae</taxon>
        <taxon>Didymosphaeriaceae</taxon>
        <taxon>Karstenula</taxon>
    </lineage>
</organism>
<dbReference type="AlphaFoldDB" id="A0A9P4PVW8"/>